<comment type="function">
    <text evidence="9">Mediates the uptake of pyruvate into mitochondria.</text>
</comment>
<dbReference type="AlphaFoldDB" id="A0A4D5RA41"/>
<keyword evidence="10" id="KW-0670">Pyruvate</keyword>
<name>A0A4D5RA41_SCOVI</name>
<evidence type="ECO:0000256" key="8">
    <source>
        <dbReference type="ARBA" id="ARBA00023136"/>
    </source>
</evidence>
<evidence type="ECO:0000256" key="3">
    <source>
        <dbReference type="ARBA" id="ARBA00022448"/>
    </source>
</evidence>
<evidence type="ECO:0000256" key="4">
    <source>
        <dbReference type="ARBA" id="ARBA00022692"/>
    </source>
</evidence>
<dbReference type="EMBL" id="GGNE01000466">
    <property type="protein sequence ID" value="MIC89007.1"/>
    <property type="molecule type" value="Transcribed_RNA"/>
</dbReference>
<keyword evidence="7 9" id="KW-0496">Mitochondrion</keyword>
<dbReference type="Pfam" id="PF03650">
    <property type="entry name" value="MPC"/>
    <property type="match status" value="1"/>
</dbReference>
<evidence type="ECO:0000256" key="9">
    <source>
        <dbReference type="RuleBase" id="RU363100"/>
    </source>
</evidence>
<evidence type="ECO:0000313" key="10">
    <source>
        <dbReference type="EMBL" id="MIC89007.1"/>
    </source>
</evidence>
<dbReference type="PANTHER" id="PTHR14154">
    <property type="entry name" value="UPF0041 BRAIN PROTEIN 44-RELATED"/>
    <property type="match status" value="1"/>
</dbReference>
<keyword evidence="4" id="KW-0812">Transmembrane</keyword>
<dbReference type="GO" id="GO:0006850">
    <property type="term" value="P:pyruvate import into mitochondria"/>
    <property type="evidence" value="ECO:0007669"/>
    <property type="project" value="InterPro"/>
</dbReference>
<comment type="similarity">
    <text evidence="2 9">Belongs to the mitochondrial pyruvate carrier (MPC) (TC 2.A.105) family.</text>
</comment>
<sequence length="115" mass="13364">MAAAYRQLIKTLDKVVPSQFQPFWNHPAGPKTIFFWAPTFKWALVIAGISDMQRPVESLSVAQSTSLMFTGLIWARYSTVIIPVNWNLFSVNVFVFLTQAFQLSRIYMYQRRLKK</sequence>
<evidence type="ECO:0000256" key="6">
    <source>
        <dbReference type="ARBA" id="ARBA00022989"/>
    </source>
</evidence>
<evidence type="ECO:0000256" key="7">
    <source>
        <dbReference type="ARBA" id="ARBA00023128"/>
    </source>
</evidence>
<protein>
    <recommendedName>
        <fullName evidence="9">Mitochondrial pyruvate carrier</fullName>
    </recommendedName>
</protein>
<organism evidence="10">
    <name type="scientific">Scolopendra viridis</name>
    <name type="common">Giant centipede</name>
    <dbReference type="NCBI Taxonomy" id="118503"/>
    <lineage>
        <taxon>Eukaryota</taxon>
        <taxon>Metazoa</taxon>
        <taxon>Ecdysozoa</taxon>
        <taxon>Arthropoda</taxon>
        <taxon>Myriapoda</taxon>
        <taxon>Chilopoda</taxon>
        <taxon>Pleurostigmophora</taxon>
        <taxon>Scolopendromorpha</taxon>
        <taxon>Scolopendridae</taxon>
        <taxon>Scolopendra</taxon>
    </lineage>
</organism>
<evidence type="ECO:0000256" key="2">
    <source>
        <dbReference type="ARBA" id="ARBA00006416"/>
    </source>
</evidence>
<proteinExistence type="inferred from homology"/>
<keyword evidence="3 9" id="KW-0813">Transport</keyword>
<reference evidence="10" key="1">
    <citation type="journal article" date="2018" name="Toxicon">
        <title>Venom-gland transcriptomics and venom proteomics of the giant Florida blue centipede, Scolopendra viridis.</title>
        <authorList>
            <person name="Ward M.J."/>
            <person name="Rokyta D.R."/>
        </authorList>
    </citation>
    <scope>NUCLEOTIDE SEQUENCE</scope>
    <source>
        <tissue evidence="10">Venom gland</tissue>
    </source>
</reference>
<evidence type="ECO:0000256" key="5">
    <source>
        <dbReference type="ARBA" id="ARBA00022792"/>
    </source>
</evidence>
<dbReference type="GO" id="GO:0005743">
    <property type="term" value="C:mitochondrial inner membrane"/>
    <property type="evidence" value="ECO:0007669"/>
    <property type="project" value="UniProtKB-SubCell"/>
</dbReference>
<dbReference type="InterPro" id="IPR005336">
    <property type="entry name" value="MPC"/>
</dbReference>
<comment type="subcellular location">
    <subcellularLocation>
        <location evidence="1 9">Mitochondrion inner membrane</location>
        <topology evidence="1 9">Multi-pass membrane protein</topology>
    </subcellularLocation>
</comment>
<keyword evidence="8" id="KW-0472">Membrane</keyword>
<accession>A0A4D5RA41</accession>
<evidence type="ECO:0000256" key="1">
    <source>
        <dbReference type="ARBA" id="ARBA00004448"/>
    </source>
</evidence>
<keyword evidence="5 9" id="KW-0999">Mitochondrion inner membrane</keyword>
<keyword evidence="6" id="KW-1133">Transmembrane helix</keyword>